<dbReference type="Proteomes" id="UP000032304">
    <property type="component" value="Chromosome 12"/>
</dbReference>
<keyword evidence="1" id="KW-0472">Membrane</keyword>
<keyword evidence="1" id="KW-1133">Transmembrane helix</keyword>
<dbReference type="PANTHER" id="PTHR34569:SF12">
    <property type="entry name" value="TRANSMEMBRANE PROTEIN"/>
    <property type="match status" value="1"/>
</dbReference>
<dbReference type="OMA" id="SDVEMMT"/>
<dbReference type="Gramene" id="KJB77780">
    <property type="protein sequence ID" value="KJB77780"/>
    <property type="gene ID" value="B456_012G156800"/>
</dbReference>
<protein>
    <submittedName>
        <fullName evidence="2">Uncharacterized protein</fullName>
    </submittedName>
</protein>
<evidence type="ECO:0000256" key="1">
    <source>
        <dbReference type="SAM" id="Phobius"/>
    </source>
</evidence>
<sequence length="238" mass="26867">MGCSMVYLDYFLSLTIIAVFTLTTTWELPFILPPIFLKISVLILFRHFPFPENSEKGYFLLLPFMDTENPIIENITTNHVVKGANQNRDHDHHPSMNSRSSAFLLHNGLSSSQFSDVEMMTSYTSLKELLPASSPTNISPTTSTVHNSSWNEIPIKNPLVKQAALAYLQPMESLPPAGEKGFLERVKENCSNECGCVSWMFDVVLKNAKKVFWPTREVSATGADYVGDNYYEDKEKVD</sequence>
<dbReference type="PANTHER" id="PTHR34569">
    <property type="entry name" value="EXPRESSED PROTEIN"/>
    <property type="match status" value="1"/>
</dbReference>
<gene>
    <name evidence="2" type="ORF">B456_012G156800</name>
</gene>
<dbReference type="EMBL" id="CM001751">
    <property type="protein sequence ID" value="KJB77780.1"/>
    <property type="molecule type" value="Genomic_DNA"/>
</dbReference>
<dbReference type="AlphaFoldDB" id="A0A0D2VZV0"/>
<accession>A0A0D2VZV0</accession>
<keyword evidence="1" id="KW-0812">Transmembrane</keyword>
<organism evidence="2 3">
    <name type="scientific">Gossypium raimondii</name>
    <name type="common">Peruvian cotton</name>
    <name type="synonym">Gossypium klotzschianum subsp. raimondii</name>
    <dbReference type="NCBI Taxonomy" id="29730"/>
    <lineage>
        <taxon>Eukaryota</taxon>
        <taxon>Viridiplantae</taxon>
        <taxon>Streptophyta</taxon>
        <taxon>Embryophyta</taxon>
        <taxon>Tracheophyta</taxon>
        <taxon>Spermatophyta</taxon>
        <taxon>Magnoliopsida</taxon>
        <taxon>eudicotyledons</taxon>
        <taxon>Gunneridae</taxon>
        <taxon>Pentapetalae</taxon>
        <taxon>rosids</taxon>
        <taxon>malvids</taxon>
        <taxon>Malvales</taxon>
        <taxon>Malvaceae</taxon>
        <taxon>Malvoideae</taxon>
        <taxon>Gossypium</taxon>
    </lineage>
</organism>
<name>A0A0D2VZV0_GOSRA</name>
<evidence type="ECO:0000313" key="3">
    <source>
        <dbReference type="Proteomes" id="UP000032304"/>
    </source>
</evidence>
<reference evidence="2 3" key="1">
    <citation type="journal article" date="2012" name="Nature">
        <title>Repeated polyploidization of Gossypium genomes and the evolution of spinnable cotton fibres.</title>
        <authorList>
            <person name="Paterson A.H."/>
            <person name="Wendel J.F."/>
            <person name="Gundlach H."/>
            <person name="Guo H."/>
            <person name="Jenkins J."/>
            <person name="Jin D."/>
            <person name="Llewellyn D."/>
            <person name="Showmaker K.C."/>
            <person name="Shu S."/>
            <person name="Udall J."/>
            <person name="Yoo M.J."/>
            <person name="Byers R."/>
            <person name="Chen W."/>
            <person name="Doron-Faigenboim A."/>
            <person name="Duke M.V."/>
            <person name="Gong L."/>
            <person name="Grimwood J."/>
            <person name="Grover C."/>
            <person name="Grupp K."/>
            <person name="Hu G."/>
            <person name="Lee T.H."/>
            <person name="Li J."/>
            <person name="Lin L."/>
            <person name="Liu T."/>
            <person name="Marler B.S."/>
            <person name="Page J.T."/>
            <person name="Roberts A.W."/>
            <person name="Romanel E."/>
            <person name="Sanders W.S."/>
            <person name="Szadkowski E."/>
            <person name="Tan X."/>
            <person name="Tang H."/>
            <person name="Xu C."/>
            <person name="Wang J."/>
            <person name="Wang Z."/>
            <person name="Zhang D."/>
            <person name="Zhang L."/>
            <person name="Ashrafi H."/>
            <person name="Bedon F."/>
            <person name="Bowers J.E."/>
            <person name="Brubaker C.L."/>
            <person name="Chee P.W."/>
            <person name="Das S."/>
            <person name="Gingle A.R."/>
            <person name="Haigler C.H."/>
            <person name="Harker D."/>
            <person name="Hoffmann L.V."/>
            <person name="Hovav R."/>
            <person name="Jones D.C."/>
            <person name="Lemke C."/>
            <person name="Mansoor S."/>
            <person name="ur Rahman M."/>
            <person name="Rainville L.N."/>
            <person name="Rambani A."/>
            <person name="Reddy U.K."/>
            <person name="Rong J.K."/>
            <person name="Saranga Y."/>
            <person name="Scheffler B.E."/>
            <person name="Scheffler J.A."/>
            <person name="Stelly D.M."/>
            <person name="Triplett B.A."/>
            <person name="Van Deynze A."/>
            <person name="Vaslin M.F."/>
            <person name="Waghmare V.N."/>
            <person name="Walford S.A."/>
            <person name="Wright R.J."/>
            <person name="Zaki E.A."/>
            <person name="Zhang T."/>
            <person name="Dennis E.S."/>
            <person name="Mayer K.F."/>
            <person name="Peterson D.G."/>
            <person name="Rokhsar D.S."/>
            <person name="Wang X."/>
            <person name="Schmutz J."/>
        </authorList>
    </citation>
    <scope>NUCLEOTIDE SEQUENCE [LARGE SCALE GENOMIC DNA]</scope>
</reference>
<proteinExistence type="predicted"/>
<feature type="transmembrane region" description="Helical" evidence="1">
    <location>
        <begin position="7"/>
        <end position="24"/>
    </location>
</feature>
<evidence type="ECO:0000313" key="2">
    <source>
        <dbReference type="EMBL" id="KJB77780.1"/>
    </source>
</evidence>
<keyword evidence="3" id="KW-1185">Reference proteome</keyword>